<feature type="region of interest" description="Disordered" evidence="2">
    <location>
        <begin position="182"/>
        <end position="213"/>
    </location>
</feature>
<name>A0A9N9DH04_9GLOM</name>
<feature type="non-terminal residue" evidence="3">
    <location>
        <position position="213"/>
    </location>
</feature>
<keyword evidence="4" id="KW-1185">Reference proteome</keyword>
<sequence length="213" mass="23737">MFLLPVSRSLLRSSNLLFSVSNNFRSRFLSKDVDGSLLSRLKNDVKNAMKNKDQLKLNVIRGLLSDITYASKSPTSKSFSASDNEIYNIINRAIKRRQESITQFTQANRLDLVESESSELLILNSYLPEQMSVQEIELEVIKVIDRLDISDVGIKNLGKIMKELNLDNARAPKKVVVEVVKKSNSIGSNPSTGNNEDKCVKGNEDSGSNGVDK</sequence>
<reference evidence="3" key="1">
    <citation type="submission" date="2021-06" db="EMBL/GenBank/DDBJ databases">
        <authorList>
            <person name="Kallberg Y."/>
            <person name="Tangrot J."/>
            <person name="Rosling A."/>
        </authorList>
    </citation>
    <scope>NUCLEOTIDE SEQUENCE</scope>
    <source>
        <strain evidence="3">MA453B</strain>
    </source>
</reference>
<evidence type="ECO:0000313" key="4">
    <source>
        <dbReference type="Proteomes" id="UP000789405"/>
    </source>
</evidence>
<dbReference type="InterPro" id="IPR019004">
    <property type="entry name" value="YqeY/Aim41"/>
</dbReference>
<dbReference type="Pfam" id="PF09424">
    <property type="entry name" value="YqeY"/>
    <property type="match status" value="1"/>
</dbReference>
<dbReference type="Gene3D" id="1.10.10.410">
    <property type="match status" value="1"/>
</dbReference>
<evidence type="ECO:0000256" key="2">
    <source>
        <dbReference type="SAM" id="MobiDB-lite"/>
    </source>
</evidence>
<dbReference type="Proteomes" id="UP000789405">
    <property type="component" value="Unassembled WGS sequence"/>
</dbReference>
<accession>A0A9N9DH04</accession>
<dbReference type="GO" id="GO:0016884">
    <property type="term" value="F:carbon-nitrogen ligase activity, with glutamine as amido-N-donor"/>
    <property type="evidence" value="ECO:0007669"/>
    <property type="project" value="UniProtKB-UniRule"/>
</dbReference>
<evidence type="ECO:0000256" key="1">
    <source>
        <dbReference type="RuleBase" id="RU365099"/>
    </source>
</evidence>
<dbReference type="SUPFAM" id="SSF89095">
    <property type="entry name" value="GatB/YqeY motif"/>
    <property type="match status" value="1"/>
</dbReference>
<protein>
    <recommendedName>
        <fullName evidence="1">Altered inheritance of mitochondria protein 41</fullName>
    </recommendedName>
</protein>
<keyword evidence="1" id="KW-0496">Mitochondrion</keyword>
<feature type="compositionally biased region" description="Basic and acidic residues" evidence="2">
    <location>
        <begin position="195"/>
        <end position="204"/>
    </location>
</feature>
<dbReference type="PANTHER" id="PTHR28055">
    <property type="entry name" value="ALTERED INHERITANCE OF MITOCHONDRIA PROTEIN 41, MITOCHONDRIAL"/>
    <property type="match status" value="1"/>
</dbReference>
<evidence type="ECO:0000313" key="3">
    <source>
        <dbReference type="EMBL" id="CAG8640045.1"/>
    </source>
</evidence>
<dbReference type="Gene3D" id="1.10.1510.10">
    <property type="entry name" value="Uncharacterised protein YqeY/AIM41 PF09424, N-terminal domain"/>
    <property type="match status" value="1"/>
</dbReference>
<organism evidence="3 4">
    <name type="scientific">Dentiscutata erythropus</name>
    <dbReference type="NCBI Taxonomy" id="1348616"/>
    <lineage>
        <taxon>Eukaryota</taxon>
        <taxon>Fungi</taxon>
        <taxon>Fungi incertae sedis</taxon>
        <taxon>Mucoromycota</taxon>
        <taxon>Glomeromycotina</taxon>
        <taxon>Glomeromycetes</taxon>
        <taxon>Diversisporales</taxon>
        <taxon>Gigasporaceae</taxon>
        <taxon>Dentiscutata</taxon>
    </lineage>
</organism>
<dbReference type="InterPro" id="IPR042184">
    <property type="entry name" value="YqeY/Aim41_N"/>
</dbReference>
<feature type="compositionally biased region" description="Polar residues" evidence="2">
    <location>
        <begin position="183"/>
        <end position="194"/>
    </location>
</feature>
<gene>
    <name evidence="1" type="primary">AIM41</name>
    <name evidence="3" type="ORF">DERYTH_LOCUS9607</name>
</gene>
<comment type="caution">
    <text evidence="3">The sequence shown here is derived from an EMBL/GenBank/DDBJ whole genome shotgun (WGS) entry which is preliminary data.</text>
</comment>
<proteinExistence type="inferred from homology"/>
<dbReference type="AlphaFoldDB" id="A0A9N9DH04"/>
<dbReference type="PANTHER" id="PTHR28055:SF1">
    <property type="entry name" value="ALTERED INHERITANCE OF MITOCHONDRIA PROTEIN 41, MITOCHONDRIAL"/>
    <property type="match status" value="1"/>
</dbReference>
<dbReference type="InterPro" id="IPR023168">
    <property type="entry name" value="GatB_Yqey_C_2"/>
</dbReference>
<dbReference type="OrthoDB" id="538640at2759"/>
<dbReference type="InterPro" id="IPR003789">
    <property type="entry name" value="Asn/Gln_tRNA_amidoTrase-B-like"/>
</dbReference>
<comment type="similarity">
    <text evidence="1">Belongs to the AIM41 family.</text>
</comment>
<dbReference type="GO" id="GO:0005739">
    <property type="term" value="C:mitochondrion"/>
    <property type="evidence" value="ECO:0007669"/>
    <property type="project" value="UniProtKB-SubCell"/>
</dbReference>
<dbReference type="EMBL" id="CAJVPY010005297">
    <property type="protein sequence ID" value="CAG8640045.1"/>
    <property type="molecule type" value="Genomic_DNA"/>
</dbReference>
<comment type="subcellular location">
    <subcellularLocation>
        <location evidence="1">Mitochondrion</location>
    </subcellularLocation>
</comment>